<dbReference type="EMBL" id="JARAKH010000008">
    <property type="protein sequence ID" value="KAK8401798.1"/>
    <property type="molecule type" value="Genomic_DNA"/>
</dbReference>
<dbReference type="Gene3D" id="2.130.10.10">
    <property type="entry name" value="YVTN repeat-like/Quinoprotein amine dehydrogenase"/>
    <property type="match status" value="1"/>
</dbReference>
<comment type="subcellular location">
    <subcellularLocation>
        <location evidence="1">Nucleus</location>
    </subcellularLocation>
</comment>
<organism evidence="7 8">
    <name type="scientific">Scylla paramamosain</name>
    <name type="common">Mud crab</name>
    <dbReference type="NCBI Taxonomy" id="85552"/>
    <lineage>
        <taxon>Eukaryota</taxon>
        <taxon>Metazoa</taxon>
        <taxon>Ecdysozoa</taxon>
        <taxon>Arthropoda</taxon>
        <taxon>Crustacea</taxon>
        <taxon>Multicrustacea</taxon>
        <taxon>Malacostraca</taxon>
        <taxon>Eumalacostraca</taxon>
        <taxon>Eucarida</taxon>
        <taxon>Decapoda</taxon>
        <taxon>Pleocyemata</taxon>
        <taxon>Brachyura</taxon>
        <taxon>Eubrachyura</taxon>
        <taxon>Portunoidea</taxon>
        <taxon>Portunidae</taxon>
        <taxon>Portuninae</taxon>
        <taxon>Scylla</taxon>
    </lineage>
</organism>
<keyword evidence="8" id="KW-1185">Reference proteome</keyword>
<dbReference type="InterPro" id="IPR001680">
    <property type="entry name" value="WD40_rpt"/>
</dbReference>
<dbReference type="PANTHER" id="PTHR44267">
    <property type="entry name" value="WD REPEAT-CONTAINING PROTEIN 43"/>
    <property type="match status" value="1"/>
</dbReference>
<dbReference type="AlphaFoldDB" id="A0AAW0URH1"/>
<reference evidence="7 8" key="1">
    <citation type="submission" date="2023-03" db="EMBL/GenBank/DDBJ databases">
        <title>High-quality genome of Scylla paramamosain provides insights in environmental adaptation.</title>
        <authorList>
            <person name="Zhang L."/>
        </authorList>
    </citation>
    <scope>NUCLEOTIDE SEQUENCE [LARGE SCALE GENOMIC DNA]</scope>
    <source>
        <strain evidence="7">LZ_2023a</strain>
        <tissue evidence="7">Muscle</tissue>
    </source>
</reference>
<dbReference type="InterPro" id="IPR007148">
    <property type="entry name" value="SSU_processome_Utp12"/>
</dbReference>
<dbReference type="PROSITE" id="PS50082">
    <property type="entry name" value="WD_REPEATS_2"/>
    <property type="match status" value="1"/>
</dbReference>
<keyword evidence="4" id="KW-0853">WD repeat</keyword>
<evidence type="ECO:0000256" key="3">
    <source>
        <dbReference type="ARBA" id="ARBA00038335"/>
    </source>
</evidence>
<evidence type="ECO:0000256" key="2">
    <source>
        <dbReference type="ARBA" id="ARBA00023242"/>
    </source>
</evidence>
<comment type="caution">
    <text evidence="7">The sequence shown here is derived from an EMBL/GenBank/DDBJ whole genome shotgun (WGS) entry which is preliminary data.</text>
</comment>
<evidence type="ECO:0000256" key="5">
    <source>
        <dbReference type="SAM" id="MobiDB-lite"/>
    </source>
</evidence>
<evidence type="ECO:0000259" key="6">
    <source>
        <dbReference type="Pfam" id="PF04003"/>
    </source>
</evidence>
<evidence type="ECO:0000313" key="7">
    <source>
        <dbReference type="EMBL" id="KAK8401798.1"/>
    </source>
</evidence>
<feature type="domain" description="Small-subunit processome Utp12" evidence="6">
    <location>
        <begin position="437"/>
        <end position="535"/>
    </location>
</feature>
<evidence type="ECO:0000256" key="4">
    <source>
        <dbReference type="PROSITE-ProRule" id="PRU00221"/>
    </source>
</evidence>
<dbReference type="GO" id="GO:0005730">
    <property type="term" value="C:nucleolus"/>
    <property type="evidence" value="ECO:0007669"/>
    <property type="project" value="TreeGrafter"/>
</dbReference>
<keyword evidence="2" id="KW-0539">Nucleus</keyword>
<dbReference type="Proteomes" id="UP001487740">
    <property type="component" value="Unassembled WGS sequence"/>
</dbReference>
<protein>
    <recommendedName>
        <fullName evidence="6">Small-subunit processome Utp12 domain-containing protein</fullName>
    </recommendedName>
</protein>
<feature type="compositionally biased region" description="Basic and acidic residues" evidence="5">
    <location>
        <begin position="595"/>
        <end position="606"/>
    </location>
</feature>
<feature type="compositionally biased region" description="Acidic residues" evidence="5">
    <location>
        <begin position="579"/>
        <end position="589"/>
    </location>
</feature>
<dbReference type="SMART" id="SM00320">
    <property type="entry name" value="WD40"/>
    <property type="match status" value="3"/>
</dbReference>
<feature type="compositionally biased region" description="Acidic residues" evidence="5">
    <location>
        <begin position="615"/>
        <end position="639"/>
    </location>
</feature>
<feature type="compositionally biased region" description="Acidic residues" evidence="5">
    <location>
        <begin position="654"/>
        <end position="665"/>
    </location>
</feature>
<dbReference type="InterPro" id="IPR015943">
    <property type="entry name" value="WD40/YVTN_repeat-like_dom_sf"/>
</dbReference>
<dbReference type="GO" id="GO:0000462">
    <property type="term" value="P:maturation of SSU-rRNA from tricistronic rRNA transcript (SSU-rRNA, 5.8S rRNA, LSU-rRNA)"/>
    <property type="evidence" value="ECO:0007669"/>
    <property type="project" value="TreeGrafter"/>
</dbReference>
<dbReference type="PANTHER" id="PTHR44267:SF1">
    <property type="entry name" value="WD REPEAT-CONTAINING PROTEIN 43"/>
    <property type="match status" value="1"/>
</dbReference>
<proteinExistence type="inferred from homology"/>
<sequence>MHGKYYNFSPSGEKLSQVGPDGMVRVWDTATGVLDHEYQPASHLMAKPSCIQYSPQVSPKKMNKKAKGDGRSSVLAVATLQGTVLVYSPEKRELLATLDHSQPQAVVDLAWFSSTELFTLSADNTVVKWNVVTGEKLWCVEVSGGTSLCALGPRNFCVAKSRIEFLSMMKAGRVKVKKNFTGHTSQVAQLLPLPTESDPVRYFLSSSTDDRFVYAWDLNSEGGDPVASFMVRDQVAGVEAVELQNNTVTLAVTTQRGSLVLFNQHLNGHTNNTVVKRMGRLQILQEGKEEKVMLPIITAHFCKDIDHSLIIAYGNSTMLKFERISAKEITGNKQLLRAAPESVAPKKSALAETITPKMTRDTTVIGPGHLTIAQADESRWDRKRKQGDEDGTLALPMDERLNALVLDKPTDSAATQVPKTDNQIHLLLQGLHSKDGRILQSILSCGNETMVTNTVRRLPAPAVVPLLKHLQTLFMGKGHKNAAYVTWVRLVLYHHMSHLSTLPDRQELLRPFYSISASRVATFMQLMELHARLDLSLTHVATKHHEAQQAQVEPSALLIYREEESDEDEEIEVPAGISESEDNWEELSDFGEVNGHSDSDYDDVLHPRSSKRGLEEDEEEEDGGEEVEEIEDSEEEDGSEKDSESQSDMTVDVNESDSDNSDSDE</sequence>
<feature type="compositionally biased region" description="Acidic residues" evidence="5">
    <location>
        <begin position="563"/>
        <end position="572"/>
    </location>
</feature>
<gene>
    <name evidence="7" type="ORF">O3P69_001124</name>
</gene>
<dbReference type="Pfam" id="PF04003">
    <property type="entry name" value="Utp12"/>
    <property type="match status" value="1"/>
</dbReference>
<name>A0AAW0URH1_SCYPA</name>
<comment type="similarity">
    <text evidence="3">Belongs to the UTP5 family.</text>
</comment>
<feature type="repeat" description="WD" evidence="4">
    <location>
        <begin position="8"/>
        <end position="37"/>
    </location>
</feature>
<dbReference type="SUPFAM" id="SSF50978">
    <property type="entry name" value="WD40 repeat-like"/>
    <property type="match status" value="1"/>
</dbReference>
<dbReference type="InterPro" id="IPR036322">
    <property type="entry name" value="WD40_repeat_dom_sf"/>
</dbReference>
<evidence type="ECO:0000256" key="1">
    <source>
        <dbReference type="ARBA" id="ARBA00004123"/>
    </source>
</evidence>
<feature type="region of interest" description="Disordered" evidence="5">
    <location>
        <begin position="563"/>
        <end position="665"/>
    </location>
</feature>
<evidence type="ECO:0000313" key="8">
    <source>
        <dbReference type="Proteomes" id="UP001487740"/>
    </source>
</evidence>
<accession>A0AAW0URH1</accession>
<dbReference type="InterPro" id="IPR052414">
    <property type="entry name" value="U3_snoRNA-assoc_WDR"/>
</dbReference>